<dbReference type="Pfam" id="PF14374">
    <property type="entry name" value="Ribos_L4_asso_C"/>
    <property type="match status" value="1"/>
</dbReference>
<dbReference type="Proteomes" id="UP000008694">
    <property type="component" value="Unassembled WGS sequence"/>
</dbReference>
<accession>D7KL45</accession>
<dbReference type="AlphaFoldDB" id="D7KL45"/>
<gene>
    <name evidence="5" type="ORF">ARALYDRAFT_314007</name>
</gene>
<dbReference type="EMBL" id="GL348713">
    <property type="protein sequence ID" value="EFH70117.1"/>
    <property type="molecule type" value="Genomic_DNA"/>
</dbReference>
<dbReference type="InterPro" id="IPR002136">
    <property type="entry name" value="Ribosomal_uL4"/>
</dbReference>
<name>D7KL45_ARALL</name>
<dbReference type="GO" id="GO:0003735">
    <property type="term" value="F:structural constituent of ribosome"/>
    <property type="evidence" value="ECO:0007669"/>
    <property type="project" value="InterPro"/>
</dbReference>
<organism evidence="6">
    <name type="scientific">Arabidopsis lyrata subsp. lyrata</name>
    <name type="common">Lyre-leaved rock-cress</name>
    <dbReference type="NCBI Taxonomy" id="81972"/>
    <lineage>
        <taxon>Eukaryota</taxon>
        <taxon>Viridiplantae</taxon>
        <taxon>Streptophyta</taxon>
        <taxon>Embryophyta</taxon>
        <taxon>Tracheophyta</taxon>
        <taxon>Spermatophyta</taxon>
        <taxon>Magnoliopsida</taxon>
        <taxon>eudicotyledons</taxon>
        <taxon>Gunneridae</taxon>
        <taxon>Pentapetalae</taxon>
        <taxon>rosids</taxon>
        <taxon>malvids</taxon>
        <taxon>Brassicales</taxon>
        <taxon>Brassicaceae</taxon>
        <taxon>Camelineae</taxon>
        <taxon>Arabidopsis</taxon>
    </lineage>
</organism>
<evidence type="ECO:0000256" key="1">
    <source>
        <dbReference type="ARBA" id="ARBA00010528"/>
    </source>
</evidence>
<evidence type="ECO:0000256" key="3">
    <source>
        <dbReference type="ARBA" id="ARBA00023274"/>
    </source>
</evidence>
<keyword evidence="3" id="KW-0687">Ribonucleoprotein</keyword>
<dbReference type="PANTHER" id="PTHR19431">
    <property type="entry name" value="60S RIBOSOMAL PROTEIN L4"/>
    <property type="match status" value="1"/>
</dbReference>
<evidence type="ECO:0000259" key="4">
    <source>
        <dbReference type="Pfam" id="PF14374"/>
    </source>
</evidence>
<proteinExistence type="inferred from homology"/>
<dbReference type="HOGENOM" id="CLU_026535_1_0_1"/>
<dbReference type="GO" id="GO:1990904">
    <property type="term" value="C:ribonucleoprotein complex"/>
    <property type="evidence" value="ECO:0007669"/>
    <property type="project" value="UniProtKB-KW"/>
</dbReference>
<dbReference type="eggNOG" id="KOG1475">
    <property type="taxonomic scope" value="Eukaryota"/>
</dbReference>
<comment type="similarity">
    <text evidence="1">Belongs to the universal ribosomal protein uL4 family.</text>
</comment>
<feature type="domain" description="Large ribosomal subunit protein uL4 C-terminal" evidence="4">
    <location>
        <begin position="153"/>
        <end position="216"/>
    </location>
</feature>
<dbReference type="Gramene" id="fgenesh1_pm.C_scaffold_1002787">
    <property type="protein sequence ID" value="fgenesh1_pm.C_scaffold_1002787"/>
    <property type="gene ID" value="fgenesh1_pm.C_scaffold_1002787"/>
</dbReference>
<dbReference type="Gene3D" id="3.40.1370.10">
    <property type="match status" value="1"/>
</dbReference>
<dbReference type="SUPFAM" id="SSF52166">
    <property type="entry name" value="Ribosomal protein L4"/>
    <property type="match status" value="1"/>
</dbReference>
<keyword evidence="2" id="KW-0689">Ribosomal protein</keyword>
<dbReference type="Pfam" id="PF00573">
    <property type="entry name" value="Ribosomal_L4"/>
    <property type="match status" value="1"/>
</dbReference>
<dbReference type="InterPro" id="IPR025755">
    <property type="entry name" value="Ribos_uL4_C_dom"/>
</dbReference>
<sequence length="243" mass="27206">MCRGGRMFAPTKIWRRLHCRVNVNIKRHAMVSAIAATAVPSLVMARGHKIENVPEFPLVVGDSIESVEETSEAVNVLKRIVRSGKGKMRNRRYIFRKGPLIVYGTKGSLVEAFRNITGIDICNVERLSLLKLAPGGHLGRSLSLFTARLRSYQGYVLLRPKMLNADLARIINSDEDVKRGVIMKNPLKNLNVMVKLSHYAKTAKMMSLLAEAQREEAMKMGAAGKSCDYTEFDNFSKWLGLSQ</sequence>
<evidence type="ECO:0000256" key="2">
    <source>
        <dbReference type="ARBA" id="ARBA00022980"/>
    </source>
</evidence>
<dbReference type="STRING" id="81972.D7KL45"/>
<keyword evidence="6" id="KW-1185">Reference proteome</keyword>
<evidence type="ECO:0000313" key="6">
    <source>
        <dbReference type="Proteomes" id="UP000008694"/>
    </source>
</evidence>
<dbReference type="InterPro" id="IPR023574">
    <property type="entry name" value="Ribosomal_uL4_dom_sf"/>
</dbReference>
<dbReference type="InterPro" id="IPR045240">
    <property type="entry name" value="Ribosomal_uL4_euk/arch"/>
</dbReference>
<reference evidence="6" key="1">
    <citation type="journal article" date="2011" name="Nat. Genet.">
        <title>The Arabidopsis lyrata genome sequence and the basis of rapid genome size change.</title>
        <authorList>
            <person name="Hu T.T."/>
            <person name="Pattyn P."/>
            <person name="Bakker E.G."/>
            <person name="Cao J."/>
            <person name="Cheng J.-F."/>
            <person name="Clark R.M."/>
            <person name="Fahlgren N."/>
            <person name="Fawcett J.A."/>
            <person name="Grimwood J."/>
            <person name="Gundlach H."/>
            <person name="Haberer G."/>
            <person name="Hollister J.D."/>
            <person name="Ossowski S."/>
            <person name="Ottilar R.P."/>
            <person name="Salamov A.A."/>
            <person name="Schneeberger K."/>
            <person name="Spannagl M."/>
            <person name="Wang X."/>
            <person name="Yang L."/>
            <person name="Nasrallah M.E."/>
            <person name="Bergelson J."/>
            <person name="Carrington J.C."/>
            <person name="Gaut B.S."/>
            <person name="Schmutz J."/>
            <person name="Mayer K.F.X."/>
            <person name="Van de Peer Y."/>
            <person name="Grigoriev I.V."/>
            <person name="Nordborg M."/>
            <person name="Weigel D."/>
            <person name="Guo Y.-L."/>
        </authorList>
    </citation>
    <scope>NUCLEOTIDE SEQUENCE [LARGE SCALE GENOMIC DNA]</scope>
    <source>
        <strain evidence="6">cv. MN47</strain>
    </source>
</reference>
<protein>
    <recommendedName>
        <fullName evidence="4">Large ribosomal subunit protein uL4 C-terminal domain-containing protein</fullName>
    </recommendedName>
</protein>
<dbReference type="GO" id="GO:0005840">
    <property type="term" value="C:ribosome"/>
    <property type="evidence" value="ECO:0007669"/>
    <property type="project" value="UniProtKB-KW"/>
</dbReference>
<dbReference type="GO" id="GO:0006412">
    <property type="term" value="P:translation"/>
    <property type="evidence" value="ECO:0007669"/>
    <property type="project" value="InterPro"/>
</dbReference>
<evidence type="ECO:0000313" key="5">
    <source>
        <dbReference type="EMBL" id="EFH70117.1"/>
    </source>
</evidence>